<gene>
    <name evidence="1" type="ORF">KPSA1_03385</name>
</gene>
<protein>
    <submittedName>
        <fullName evidence="1">Uncharacterized protein</fullName>
    </submittedName>
</protein>
<dbReference type="AlphaFoldDB" id="A0A2V0QAV9"/>
<accession>A0A2V0QAV9</accession>
<organism evidence="1 2">
    <name type="scientific">Pseudomonas syringae pv. actinidiae</name>
    <dbReference type="NCBI Taxonomy" id="103796"/>
    <lineage>
        <taxon>Bacteria</taxon>
        <taxon>Pseudomonadati</taxon>
        <taxon>Pseudomonadota</taxon>
        <taxon>Gammaproteobacteria</taxon>
        <taxon>Pseudomonadales</taxon>
        <taxon>Pseudomonadaceae</taxon>
        <taxon>Pseudomonas</taxon>
        <taxon>Pseudomonas syringae</taxon>
    </lineage>
</organism>
<sequence>MIVGDLGQSGFSFLDNRSKRRFFVHCQISQNLTVDLDGRFFQASNETAVGQTVNTSTSVDTSDPQSAELTFFLTTVTVGVLACLDYRLLGNTEYA</sequence>
<evidence type="ECO:0000313" key="2">
    <source>
        <dbReference type="Proteomes" id="UP000247480"/>
    </source>
</evidence>
<comment type="caution">
    <text evidence="1">The sequence shown here is derived from an EMBL/GenBank/DDBJ whole genome shotgun (WGS) entry which is preliminary data.</text>
</comment>
<evidence type="ECO:0000313" key="1">
    <source>
        <dbReference type="EMBL" id="GBH09981.1"/>
    </source>
</evidence>
<reference evidence="1 2" key="1">
    <citation type="submission" date="2018-04" db="EMBL/GenBank/DDBJ databases">
        <title>Draft genome sequence of Pseudomonas syringae pv. actinidiae biovar 1 strains isolated from kiwifruit in Kagawa prefecture.</title>
        <authorList>
            <person name="Tabuchi M."/>
            <person name="Saito M."/>
            <person name="Fujiwara S."/>
            <person name="Sasa N."/>
            <person name="Akimitsu K."/>
            <person name="Gomi K."/>
            <person name="Konishi-Sugita S."/>
            <person name="Hamano K."/>
            <person name="Kataoka I."/>
        </authorList>
    </citation>
    <scope>NUCLEOTIDE SEQUENCE [LARGE SCALE GENOMIC DNA]</scope>
    <source>
        <strain evidence="1 2">MAFF212206</strain>
    </source>
</reference>
<proteinExistence type="predicted"/>
<dbReference type="EMBL" id="BGJZ01000140">
    <property type="protein sequence ID" value="GBH09981.1"/>
    <property type="molecule type" value="Genomic_DNA"/>
</dbReference>
<dbReference type="Proteomes" id="UP000247480">
    <property type="component" value="Unassembled WGS sequence"/>
</dbReference>
<name>A0A2V0QAV9_PSESF</name>